<keyword evidence="13" id="KW-1185">Reference proteome</keyword>
<dbReference type="AlphaFoldDB" id="A0A410WPK2"/>
<dbReference type="SMART" id="SM00448">
    <property type="entry name" value="REC"/>
    <property type="match status" value="1"/>
</dbReference>
<evidence type="ECO:0000256" key="3">
    <source>
        <dbReference type="ARBA" id="ARBA00023015"/>
    </source>
</evidence>
<dbReference type="CDD" id="cd00383">
    <property type="entry name" value="trans_reg_C"/>
    <property type="match status" value="1"/>
</dbReference>
<dbReference type="Proteomes" id="UP001527202">
    <property type="component" value="Unassembled WGS sequence"/>
</dbReference>
<organism evidence="11 12">
    <name type="scientific">Paenibacillus chitinolyticus</name>
    <dbReference type="NCBI Taxonomy" id="79263"/>
    <lineage>
        <taxon>Bacteria</taxon>
        <taxon>Bacillati</taxon>
        <taxon>Bacillota</taxon>
        <taxon>Bacilli</taxon>
        <taxon>Bacillales</taxon>
        <taxon>Paenibacillaceae</taxon>
        <taxon>Paenibacillus</taxon>
    </lineage>
</organism>
<reference evidence="11 12" key="1">
    <citation type="submission" date="2018-01" db="EMBL/GenBank/DDBJ databases">
        <title>The whole genome sequencing and assembly of Paenibacillus chitinolyticus KCCM 41400 strain.</title>
        <authorList>
            <person name="Kim J.-Y."/>
            <person name="Park M.-K."/>
            <person name="Lee Y.-J."/>
            <person name="Yi H."/>
            <person name="Bahn Y.-S."/>
            <person name="Kim J.F."/>
            <person name="Lee D.-W."/>
        </authorList>
    </citation>
    <scope>NUCLEOTIDE SEQUENCE [LARGE SCALE GENOMIC DNA]</scope>
    <source>
        <strain evidence="11 12">KCCM 41400</strain>
    </source>
</reference>
<dbReference type="InterPro" id="IPR036388">
    <property type="entry name" value="WH-like_DNA-bd_sf"/>
</dbReference>
<dbReference type="RefSeq" id="WP_042231472.1">
    <property type="nucleotide sequence ID" value="NZ_CP026520.1"/>
</dbReference>
<dbReference type="EMBL" id="CP026520">
    <property type="protein sequence ID" value="QAV16346.1"/>
    <property type="molecule type" value="Genomic_DNA"/>
</dbReference>
<evidence type="ECO:0000259" key="8">
    <source>
        <dbReference type="PROSITE" id="PS50110"/>
    </source>
</evidence>
<evidence type="ECO:0000256" key="2">
    <source>
        <dbReference type="ARBA" id="ARBA00023012"/>
    </source>
</evidence>
<dbReference type="GO" id="GO:0000156">
    <property type="term" value="F:phosphorelay response regulator activity"/>
    <property type="evidence" value="ECO:0007669"/>
    <property type="project" value="TreeGrafter"/>
</dbReference>
<dbReference type="GO" id="GO:0000976">
    <property type="term" value="F:transcription cis-regulatory region binding"/>
    <property type="evidence" value="ECO:0007669"/>
    <property type="project" value="TreeGrafter"/>
</dbReference>
<evidence type="ECO:0000313" key="10">
    <source>
        <dbReference type="EMBL" id="MCY9597292.1"/>
    </source>
</evidence>
<dbReference type="GeneID" id="95373388"/>
<dbReference type="OrthoDB" id="9790442at2"/>
<dbReference type="InterPro" id="IPR011006">
    <property type="entry name" value="CheY-like_superfamily"/>
</dbReference>
<dbReference type="EMBL" id="JAMDMJ010000018">
    <property type="protein sequence ID" value="MCY9597292.1"/>
    <property type="molecule type" value="Genomic_DNA"/>
</dbReference>
<dbReference type="Proteomes" id="UP000288943">
    <property type="component" value="Chromosome"/>
</dbReference>
<evidence type="ECO:0000313" key="13">
    <source>
        <dbReference type="Proteomes" id="UP001527202"/>
    </source>
</evidence>
<dbReference type="GO" id="GO:0032993">
    <property type="term" value="C:protein-DNA complex"/>
    <property type="evidence" value="ECO:0007669"/>
    <property type="project" value="TreeGrafter"/>
</dbReference>
<evidence type="ECO:0000256" key="5">
    <source>
        <dbReference type="ARBA" id="ARBA00023163"/>
    </source>
</evidence>
<reference evidence="10 13" key="2">
    <citation type="submission" date="2022-05" db="EMBL/GenBank/DDBJ databases">
        <title>Genome Sequencing of Bee-Associated Microbes.</title>
        <authorList>
            <person name="Dunlap C."/>
        </authorList>
    </citation>
    <scope>NUCLEOTIDE SEQUENCE [LARGE SCALE GENOMIC DNA]</scope>
    <source>
        <strain evidence="10 13">NRRL B-23120</strain>
    </source>
</reference>
<feature type="domain" description="OmpR/PhoB-type" evidence="9">
    <location>
        <begin position="125"/>
        <end position="224"/>
    </location>
</feature>
<dbReference type="Pfam" id="PF00486">
    <property type="entry name" value="Trans_reg_C"/>
    <property type="match status" value="1"/>
</dbReference>
<protein>
    <submittedName>
        <fullName evidence="11">DNA-binding response regulator</fullName>
    </submittedName>
    <submittedName>
        <fullName evidence="10">Response regulator transcription factor</fullName>
    </submittedName>
</protein>
<gene>
    <name evidence="10" type="ORF">M5X16_16145</name>
    <name evidence="11" type="ORF">PC41400_00975</name>
</gene>
<dbReference type="Gene3D" id="1.10.10.10">
    <property type="entry name" value="Winged helix-like DNA-binding domain superfamily/Winged helix DNA-binding domain"/>
    <property type="match status" value="1"/>
</dbReference>
<dbReference type="Gene3D" id="6.10.250.690">
    <property type="match status" value="1"/>
</dbReference>
<dbReference type="PANTHER" id="PTHR48111">
    <property type="entry name" value="REGULATOR OF RPOS"/>
    <property type="match status" value="1"/>
</dbReference>
<dbReference type="KEGG" id="pchi:PC41400_00975"/>
<evidence type="ECO:0000256" key="6">
    <source>
        <dbReference type="PROSITE-ProRule" id="PRU00169"/>
    </source>
</evidence>
<dbReference type="PROSITE" id="PS50110">
    <property type="entry name" value="RESPONSE_REGULATORY"/>
    <property type="match status" value="1"/>
</dbReference>
<evidence type="ECO:0000313" key="11">
    <source>
        <dbReference type="EMBL" id="QAV16346.1"/>
    </source>
</evidence>
<evidence type="ECO:0000256" key="1">
    <source>
        <dbReference type="ARBA" id="ARBA00022553"/>
    </source>
</evidence>
<keyword evidence="2" id="KW-0902">Two-component regulatory system</keyword>
<feature type="domain" description="Response regulatory" evidence="8">
    <location>
        <begin position="3"/>
        <end position="116"/>
    </location>
</feature>
<name>A0A410WPK2_9BACL</name>
<dbReference type="PROSITE" id="PS51755">
    <property type="entry name" value="OMPR_PHOB"/>
    <property type="match status" value="1"/>
</dbReference>
<keyword evidence="5" id="KW-0804">Transcription</keyword>
<feature type="DNA-binding region" description="OmpR/PhoB-type" evidence="7">
    <location>
        <begin position="125"/>
        <end position="224"/>
    </location>
</feature>
<proteinExistence type="predicted"/>
<feature type="modified residue" description="4-aspartylphosphate" evidence="6">
    <location>
        <position position="52"/>
    </location>
</feature>
<dbReference type="SUPFAM" id="SSF52172">
    <property type="entry name" value="CheY-like"/>
    <property type="match status" value="1"/>
</dbReference>
<dbReference type="InterPro" id="IPR001867">
    <property type="entry name" value="OmpR/PhoB-type_DNA-bd"/>
</dbReference>
<dbReference type="Gene3D" id="3.40.50.2300">
    <property type="match status" value="1"/>
</dbReference>
<sequence length="225" mass="25653">MKKVLIIEDEAPIARILQAYLEREPYSVKWNPGDGGMLDLFLTWKPDLVLLDLMLPDLDGLDVLKQIRQHGSCPVIILTARGSVPDRLQGLQQGADDYIPKPFDPDEVIARVQAVLRRSAYMADSRTVRLGSLVVDFTACTVYLHDKLLPLYPRDWSLLAFLIKHPNQCFSREQLLDRVWGMDYEGGDRVVDTTIKRLRQCLQDWPSSEGEILTIRGLGYSLHVH</sequence>
<evidence type="ECO:0000256" key="7">
    <source>
        <dbReference type="PROSITE-ProRule" id="PRU01091"/>
    </source>
</evidence>
<evidence type="ECO:0000256" key="4">
    <source>
        <dbReference type="ARBA" id="ARBA00023125"/>
    </source>
</evidence>
<dbReference type="GO" id="GO:0006355">
    <property type="term" value="P:regulation of DNA-templated transcription"/>
    <property type="evidence" value="ECO:0007669"/>
    <property type="project" value="InterPro"/>
</dbReference>
<keyword evidence="3" id="KW-0805">Transcription regulation</keyword>
<dbReference type="SMART" id="SM00862">
    <property type="entry name" value="Trans_reg_C"/>
    <property type="match status" value="1"/>
</dbReference>
<keyword evidence="4 7" id="KW-0238">DNA-binding</keyword>
<dbReference type="PANTHER" id="PTHR48111:SF1">
    <property type="entry name" value="TWO-COMPONENT RESPONSE REGULATOR ORR33"/>
    <property type="match status" value="1"/>
</dbReference>
<dbReference type="Pfam" id="PF00072">
    <property type="entry name" value="Response_reg"/>
    <property type="match status" value="1"/>
</dbReference>
<dbReference type="GO" id="GO:0005829">
    <property type="term" value="C:cytosol"/>
    <property type="evidence" value="ECO:0007669"/>
    <property type="project" value="TreeGrafter"/>
</dbReference>
<evidence type="ECO:0000259" key="9">
    <source>
        <dbReference type="PROSITE" id="PS51755"/>
    </source>
</evidence>
<dbReference type="InterPro" id="IPR039420">
    <property type="entry name" value="WalR-like"/>
</dbReference>
<evidence type="ECO:0000313" key="12">
    <source>
        <dbReference type="Proteomes" id="UP000288943"/>
    </source>
</evidence>
<accession>A0A410WPK2</accession>
<keyword evidence="1 6" id="KW-0597">Phosphoprotein</keyword>
<dbReference type="InterPro" id="IPR001789">
    <property type="entry name" value="Sig_transdc_resp-reg_receiver"/>
</dbReference>